<dbReference type="EMBL" id="JH767150">
    <property type="protein sequence ID" value="EQC35616.1"/>
    <property type="molecule type" value="Genomic_DNA"/>
</dbReference>
<feature type="region of interest" description="Disordered" evidence="9">
    <location>
        <begin position="94"/>
        <end position="130"/>
    </location>
</feature>
<protein>
    <recommendedName>
        <fullName evidence="10">MPN domain-containing protein</fullName>
    </recommendedName>
</protein>
<keyword evidence="8" id="KW-0482">Metalloprotease</keyword>
<feature type="compositionally biased region" description="Basic and acidic residues" evidence="9">
    <location>
        <begin position="21"/>
        <end position="30"/>
    </location>
</feature>
<sequence>MLQEELDQLQQTHEDEYFILQHEEAHEDKAAYVPPPTSSPATTAKDPAGLSLEARLQALRMLAPPTPPSQPTLTSAALDSHARAKAMDALKMPAKPSRAALPPAPLPPSTTYPTADTTAPTPISAMSSRRHSLENRTLLLQNEVRELSIPANLIQDFIRIADPNTRKPPYGIETCGILTGTLTGSKLAISTLVIPKQTGSSDMCTMTHEEELFEYCIANDLLTLGWIHTHPSQTCFLSSVDIHTQCGFQSMLAEAIAIVVAPRDAQKSIGVFRLTSPHGMELIQNCSLSGFHEHPSHLEIYSDAMQIVWSRSATAQVVDMRYT</sequence>
<dbReference type="Gene3D" id="3.40.140.10">
    <property type="entry name" value="Cytidine Deaminase, domain 2"/>
    <property type="match status" value="1"/>
</dbReference>
<keyword evidence="7" id="KW-0862">Zinc</keyword>
<dbReference type="GO" id="GO:0006508">
    <property type="term" value="P:proteolysis"/>
    <property type="evidence" value="ECO:0007669"/>
    <property type="project" value="UniProtKB-KW"/>
</dbReference>
<dbReference type="AlphaFoldDB" id="T0QLM1"/>
<evidence type="ECO:0000313" key="11">
    <source>
        <dbReference type="EMBL" id="EQC35616.1"/>
    </source>
</evidence>
<dbReference type="InterPro" id="IPR000555">
    <property type="entry name" value="JAMM/MPN+_dom"/>
</dbReference>
<dbReference type="SMART" id="SM00232">
    <property type="entry name" value="JAB_MPN"/>
    <property type="match status" value="1"/>
</dbReference>
<keyword evidence="3" id="KW-0645">Protease</keyword>
<dbReference type="CDD" id="cd08066">
    <property type="entry name" value="MPN_AMSH_like"/>
    <property type="match status" value="1"/>
</dbReference>
<dbReference type="InParanoid" id="T0QLM1"/>
<dbReference type="RefSeq" id="XP_008610933.1">
    <property type="nucleotide sequence ID" value="XM_008612711.1"/>
</dbReference>
<evidence type="ECO:0000256" key="3">
    <source>
        <dbReference type="ARBA" id="ARBA00022670"/>
    </source>
</evidence>
<evidence type="ECO:0000313" key="12">
    <source>
        <dbReference type="Proteomes" id="UP000030762"/>
    </source>
</evidence>
<dbReference type="GeneID" id="19947627"/>
<evidence type="ECO:0000259" key="10">
    <source>
        <dbReference type="PROSITE" id="PS50249"/>
    </source>
</evidence>
<dbReference type="InterPro" id="IPR037518">
    <property type="entry name" value="MPN"/>
</dbReference>
<dbReference type="GO" id="GO:0061578">
    <property type="term" value="F:K63-linked deubiquitinase activity"/>
    <property type="evidence" value="ECO:0007669"/>
    <property type="project" value="InterPro"/>
</dbReference>
<dbReference type="PANTHER" id="PTHR12947">
    <property type="entry name" value="AMSH-LIKE PROTEASE"/>
    <property type="match status" value="1"/>
</dbReference>
<organism evidence="11 12">
    <name type="scientific">Saprolegnia diclina (strain VS20)</name>
    <dbReference type="NCBI Taxonomy" id="1156394"/>
    <lineage>
        <taxon>Eukaryota</taxon>
        <taxon>Sar</taxon>
        <taxon>Stramenopiles</taxon>
        <taxon>Oomycota</taxon>
        <taxon>Saprolegniomycetes</taxon>
        <taxon>Saprolegniales</taxon>
        <taxon>Saprolegniaceae</taxon>
        <taxon>Saprolegnia</taxon>
    </lineage>
</organism>
<feature type="compositionally biased region" description="Low complexity" evidence="9">
    <location>
        <begin position="39"/>
        <end position="48"/>
    </location>
</feature>
<comment type="similarity">
    <text evidence="2">Belongs to the peptidase M67C family.</text>
</comment>
<feature type="domain" description="MPN" evidence="10">
    <location>
        <begin position="147"/>
        <end position="283"/>
    </location>
</feature>
<keyword evidence="5" id="KW-0833">Ubl conjugation pathway</keyword>
<feature type="compositionally biased region" description="Low complexity" evidence="9">
    <location>
        <begin position="111"/>
        <end position="122"/>
    </location>
</feature>
<dbReference type="Pfam" id="PF01398">
    <property type="entry name" value="JAB"/>
    <property type="match status" value="1"/>
</dbReference>
<dbReference type="VEuPathDB" id="FungiDB:SDRG_06900"/>
<dbReference type="STRING" id="1156394.T0QLM1"/>
<gene>
    <name evidence="11" type="ORF">SDRG_06900</name>
</gene>
<dbReference type="GO" id="GO:0016020">
    <property type="term" value="C:membrane"/>
    <property type="evidence" value="ECO:0007669"/>
    <property type="project" value="TreeGrafter"/>
</dbReference>
<evidence type="ECO:0000256" key="7">
    <source>
        <dbReference type="ARBA" id="ARBA00022833"/>
    </source>
</evidence>
<feature type="region of interest" description="Disordered" evidence="9">
    <location>
        <begin position="21"/>
        <end position="49"/>
    </location>
</feature>
<dbReference type="PROSITE" id="PS50249">
    <property type="entry name" value="MPN"/>
    <property type="match status" value="1"/>
</dbReference>
<dbReference type="GO" id="GO:0140492">
    <property type="term" value="F:metal-dependent deubiquitinase activity"/>
    <property type="evidence" value="ECO:0007669"/>
    <property type="project" value="InterPro"/>
</dbReference>
<dbReference type="OrthoDB" id="3640at2759"/>
<keyword evidence="12" id="KW-1185">Reference proteome</keyword>
<dbReference type="eggNOG" id="KOG2880">
    <property type="taxonomic scope" value="Eukaryota"/>
</dbReference>
<accession>T0QLM1</accession>
<evidence type="ECO:0000256" key="5">
    <source>
        <dbReference type="ARBA" id="ARBA00022786"/>
    </source>
</evidence>
<evidence type="ECO:0000256" key="1">
    <source>
        <dbReference type="ARBA" id="ARBA00001947"/>
    </source>
</evidence>
<dbReference type="Proteomes" id="UP000030762">
    <property type="component" value="Unassembled WGS sequence"/>
</dbReference>
<keyword evidence="4" id="KW-0479">Metal-binding</keyword>
<dbReference type="InterPro" id="IPR044098">
    <property type="entry name" value="STAMBP/STALP-like_MPN"/>
</dbReference>
<keyword evidence="6" id="KW-0378">Hydrolase</keyword>
<dbReference type="GO" id="GO:0005768">
    <property type="term" value="C:endosome"/>
    <property type="evidence" value="ECO:0007669"/>
    <property type="project" value="TreeGrafter"/>
</dbReference>
<dbReference type="GO" id="GO:0070536">
    <property type="term" value="P:protein K63-linked deubiquitination"/>
    <property type="evidence" value="ECO:0007669"/>
    <property type="project" value="InterPro"/>
</dbReference>
<name>T0QLM1_SAPDV</name>
<evidence type="ECO:0000256" key="8">
    <source>
        <dbReference type="ARBA" id="ARBA00023049"/>
    </source>
</evidence>
<evidence type="ECO:0000256" key="2">
    <source>
        <dbReference type="ARBA" id="ARBA00010981"/>
    </source>
</evidence>
<dbReference type="PANTHER" id="PTHR12947:SF13">
    <property type="entry name" value="FI19924P1"/>
    <property type="match status" value="1"/>
</dbReference>
<dbReference type="MEROPS" id="M67.A15"/>
<reference evidence="11 12" key="1">
    <citation type="submission" date="2012-04" db="EMBL/GenBank/DDBJ databases">
        <title>The Genome Sequence of Saprolegnia declina VS20.</title>
        <authorList>
            <consortium name="The Broad Institute Genome Sequencing Platform"/>
            <person name="Russ C."/>
            <person name="Nusbaum C."/>
            <person name="Tyler B."/>
            <person name="van West P."/>
            <person name="Dieguez-Uribeondo J."/>
            <person name="de Bruijn I."/>
            <person name="Tripathy S."/>
            <person name="Jiang R."/>
            <person name="Young S.K."/>
            <person name="Zeng Q."/>
            <person name="Gargeya S."/>
            <person name="Fitzgerald M."/>
            <person name="Haas B."/>
            <person name="Abouelleil A."/>
            <person name="Alvarado L."/>
            <person name="Arachchi H.M."/>
            <person name="Berlin A."/>
            <person name="Chapman S.B."/>
            <person name="Goldberg J."/>
            <person name="Griggs A."/>
            <person name="Gujja S."/>
            <person name="Hansen M."/>
            <person name="Howarth C."/>
            <person name="Imamovic A."/>
            <person name="Larimer J."/>
            <person name="McCowen C."/>
            <person name="Montmayeur A."/>
            <person name="Murphy C."/>
            <person name="Neiman D."/>
            <person name="Pearson M."/>
            <person name="Priest M."/>
            <person name="Roberts A."/>
            <person name="Saif S."/>
            <person name="Shea T."/>
            <person name="Sisk P."/>
            <person name="Sykes S."/>
            <person name="Wortman J."/>
            <person name="Nusbaum C."/>
            <person name="Birren B."/>
        </authorList>
    </citation>
    <scope>NUCLEOTIDE SEQUENCE [LARGE SCALE GENOMIC DNA]</scope>
    <source>
        <strain evidence="11 12">VS20</strain>
    </source>
</reference>
<dbReference type="SUPFAM" id="SSF102712">
    <property type="entry name" value="JAB1/MPN domain"/>
    <property type="match status" value="1"/>
</dbReference>
<comment type="cofactor">
    <cofactor evidence="1">
        <name>Zn(2+)</name>
        <dbReference type="ChEBI" id="CHEBI:29105"/>
    </cofactor>
</comment>
<evidence type="ECO:0000256" key="4">
    <source>
        <dbReference type="ARBA" id="ARBA00022723"/>
    </source>
</evidence>
<proteinExistence type="inferred from homology"/>
<evidence type="ECO:0000256" key="6">
    <source>
        <dbReference type="ARBA" id="ARBA00022801"/>
    </source>
</evidence>
<dbReference type="OMA" id="QHKNKCK"/>
<evidence type="ECO:0000256" key="9">
    <source>
        <dbReference type="SAM" id="MobiDB-lite"/>
    </source>
</evidence>
<dbReference type="GO" id="GO:0046872">
    <property type="term" value="F:metal ion binding"/>
    <property type="evidence" value="ECO:0007669"/>
    <property type="project" value="UniProtKB-KW"/>
</dbReference>